<feature type="compositionally biased region" description="Pro residues" evidence="1">
    <location>
        <begin position="1"/>
        <end position="10"/>
    </location>
</feature>
<proteinExistence type="predicted"/>
<name>A0A6H1ZV29_9ZZZZ</name>
<dbReference type="EMBL" id="MT144235">
    <property type="protein sequence ID" value="QJA51060.1"/>
    <property type="molecule type" value="Genomic_DNA"/>
</dbReference>
<organism evidence="2">
    <name type="scientific">viral metagenome</name>
    <dbReference type="NCBI Taxonomy" id="1070528"/>
    <lineage>
        <taxon>unclassified sequences</taxon>
        <taxon>metagenomes</taxon>
        <taxon>organismal metagenomes</taxon>
    </lineage>
</organism>
<accession>A0A6H1ZV29</accession>
<evidence type="ECO:0000256" key="1">
    <source>
        <dbReference type="SAM" id="MobiDB-lite"/>
    </source>
</evidence>
<protein>
    <submittedName>
        <fullName evidence="2">Uncharacterized protein</fullName>
    </submittedName>
</protein>
<dbReference type="AlphaFoldDB" id="A0A6H1ZV29"/>
<gene>
    <name evidence="2" type="ORF">TM448A01971_0007</name>
</gene>
<reference evidence="2" key="1">
    <citation type="submission" date="2020-03" db="EMBL/GenBank/DDBJ databases">
        <title>The deep terrestrial virosphere.</title>
        <authorList>
            <person name="Holmfeldt K."/>
            <person name="Nilsson E."/>
            <person name="Simone D."/>
            <person name="Lopez-Fernandez M."/>
            <person name="Wu X."/>
            <person name="de Brujin I."/>
            <person name="Lundin D."/>
            <person name="Andersson A."/>
            <person name="Bertilsson S."/>
            <person name="Dopson M."/>
        </authorList>
    </citation>
    <scope>NUCLEOTIDE SEQUENCE</scope>
    <source>
        <strain evidence="2">TM448A01971</strain>
    </source>
</reference>
<sequence>MNPQPDPPFDSTPGPEESGVFRPVVRETYDLNDGGFRKGMLAWVPATEGKPLFGLDRTVLTRLDRPAPKLTPLERLRWWLADVLFWLGEKVAP</sequence>
<feature type="region of interest" description="Disordered" evidence="1">
    <location>
        <begin position="1"/>
        <end position="20"/>
    </location>
</feature>
<evidence type="ECO:0000313" key="2">
    <source>
        <dbReference type="EMBL" id="QJA51060.1"/>
    </source>
</evidence>